<reference evidence="1" key="1">
    <citation type="journal article" date="2019" name="J Environ">
        <title>Genetic characterization and potential molecular dissemination mechanism of tet (31) gene in Aeromonas caviae from an oxytetracycline wastewater treatment system.</title>
        <authorList>
            <person name="Shi Y."/>
            <person name="Tian Z."/>
            <person name="Leclercq S.O."/>
            <person name="Zhang H."/>
            <person name="Yang M."/>
            <person name="Zhang Y."/>
        </authorList>
    </citation>
    <scope>NUCLEOTIDE SEQUENCE</scope>
    <source>
        <strain evidence="1">T25-39</strain>
    </source>
</reference>
<accession>A0A3S7P4S3</accession>
<gene>
    <name evidence="1" type="ORF">C1C91_00455</name>
</gene>
<name>A0A3S7P4S3_AERCA</name>
<proteinExistence type="predicted"/>
<sequence>MTTDVAQLYSLGERIDTALMAGALSEAQTLMDCYLAGLNSQFQHLEQGCMPMLDDGKLQLLQQFKVLLAKVEQTKIQTEIELHNLSKAGRVAELYKKNASNA</sequence>
<protein>
    <submittedName>
        <fullName evidence="1">Uncharacterized protein</fullName>
    </submittedName>
</protein>
<dbReference type="EMBL" id="CP025706">
    <property type="protein sequence ID" value="AXB03719.1"/>
    <property type="molecule type" value="Genomic_DNA"/>
</dbReference>
<dbReference type="AlphaFoldDB" id="A0A3S7P4S3"/>
<organism evidence="1 2">
    <name type="scientific">Aeromonas caviae</name>
    <name type="common">Aeromonas punctata</name>
    <dbReference type="NCBI Taxonomy" id="648"/>
    <lineage>
        <taxon>Bacteria</taxon>
        <taxon>Pseudomonadati</taxon>
        <taxon>Pseudomonadota</taxon>
        <taxon>Gammaproteobacteria</taxon>
        <taxon>Aeromonadales</taxon>
        <taxon>Aeromonadaceae</taxon>
        <taxon>Aeromonas</taxon>
    </lineage>
</organism>
<evidence type="ECO:0000313" key="2">
    <source>
        <dbReference type="Proteomes" id="UP000266778"/>
    </source>
</evidence>
<evidence type="ECO:0000313" key="1">
    <source>
        <dbReference type="EMBL" id="AXB03719.1"/>
    </source>
</evidence>
<dbReference type="Proteomes" id="UP000266778">
    <property type="component" value="Chromosome"/>
</dbReference>